<evidence type="ECO:0000256" key="3">
    <source>
        <dbReference type="ARBA" id="ARBA00022692"/>
    </source>
</evidence>
<dbReference type="Proteomes" id="UP000710815">
    <property type="component" value="Unassembled WGS sequence"/>
</dbReference>
<comment type="subcellular location">
    <subcellularLocation>
        <location evidence="1">Cell membrane</location>
        <topology evidence="1">Multi-pass membrane protein</topology>
    </subcellularLocation>
</comment>
<feature type="transmembrane region" description="Helical" evidence="6">
    <location>
        <begin position="125"/>
        <end position="148"/>
    </location>
</feature>
<keyword evidence="3 6" id="KW-0812">Transmembrane</keyword>
<name>A0ABS9VXK6_9BIFI</name>
<accession>A0ABS9VXK6</accession>
<keyword evidence="4 6" id="KW-1133">Transmembrane helix</keyword>
<proteinExistence type="predicted"/>
<reference evidence="7 8" key="1">
    <citation type="journal article" date="2021" name="Environ. Microbiol.">
        <title>Genetic insights into the dark matter of the mammalian gut microbiota through targeted genome reconstruction.</title>
        <authorList>
            <person name="Lugli G.A."/>
            <person name="Alessandri G."/>
            <person name="Milani C."/>
            <person name="Viappiani A."/>
            <person name="Fontana F."/>
            <person name="Tarracchini C."/>
            <person name="Mancabelli L."/>
            <person name="Argentini C."/>
            <person name="Ruiz L."/>
            <person name="Margolles A."/>
            <person name="van Sinderen D."/>
            <person name="Turroni F."/>
            <person name="Ventura M."/>
        </authorList>
    </citation>
    <scope>NUCLEOTIDE SEQUENCE [LARGE SCALE GENOMIC DNA]</scope>
    <source>
        <strain evidence="7 8">MA1</strain>
    </source>
</reference>
<evidence type="ECO:0000256" key="6">
    <source>
        <dbReference type="SAM" id="Phobius"/>
    </source>
</evidence>
<reference evidence="7 8" key="2">
    <citation type="journal article" date="2021" name="Syst. Appl. Microbiol.">
        <title>Phylogenetic classification of ten novel species belonging to the genus Bifidobacterium comprising B. phasiani sp. nov., B. pongonis sp. nov., B. saguinibicoloris sp. nov., B. colobi sp. nov., B. simiiventris sp. nov., B. santillanense sp. nov., B. miconis sp. nov., B. amazonense sp. nov., B. pluvialisilvae sp. nov., and B. miconisargentati sp. nov.</title>
        <authorList>
            <person name="Lugli G.A."/>
            <person name="Calvete-Torre I."/>
            <person name="Alessandri G."/>
            <person name="Milani C."/>
            <person name="Turroni F."/>
            <person name="Laiolo P."/>
            <person name="Ossiprandi M.C."/>
            <person name="Margolles A."/>
            <person name="Ruiz L."/>
            <person name="Ventura M."/>
        </authorList>
    </citation>
    <scope>NUCLEOTIDE SEQUENCE [LARGE SCALE GENOMIC DNA]</scope>
    <source>
        <strain evidence="7 8">MA1</strain>
    </source>
</reference>
<dbReference type="EMBL" id="JAFEJT020000056">
    <property type="protein sequence ID" value="MCH9276802.1"/>
    <property type="molecule type" value="Genomic_DNA"/>
</dbReference>
<organism evidence="7 8">
    <name type="scientific">Bifidobacterium amazonense</name>
    <dbReference type="NCBI Taxonomy" id="2809027"/>
    <lineage>
        <taxon>Bacteria</taxon>
        <taxon>Bacillati</taxon>
        <taxon>Actinomycetota</taxon>
        <taxon>Actinomycetes</taxon>
        <taxon>Bifidobacteriales</taxon>
        <taxon>Bifidobacteriaceae</taxon>
        <taxon>Bifidobacterium</taxon>
    </lineage>
</organism>
<evidence type="ECO:0008006" key="9">
    <source>
        <dbReference type="Google" id="ProtNLM"/>
    </source>
</evidence>
<feature type="transmembrane region" description="Helical" evidence="6">
    <location>
        <begin position="53"/>
        <end position="74"/>
    </location>
</feature>
<evidence type="ECO:0000256" key="4">
    <source>
        <dbReference type="ARBA" id="ARBA00022989"/>
    </source>
</evidence>
<gene>
    <name evidence="7" type="ORF">JS533_011040</name>
</gene>
<keyword evidence="8" id="KW-1185">Reference proteome</keyword>
<sequence length="169" mass="17326">MCLASFGILCTETGIIGILPDVATRFGIEAAQAGLFPALPAQRARGYLEQVSALVRSLPIVSLLIIVGVQAAIFSTYAYAAEYITEVGGIQGETQSALLLGFGAAGLIGDHLAGRLLSSASARMLMVFPLIVCALYAVLNGSAIQSIVFGAMVSYGARCTASATTCSST</sequence>
<evidence type="ECO:0000256" key="1">
    <source>
        <dbReference type="ARBA" id="ARBA00004651"/>
    </source>
</evidence>
<dbReference type="RefSeq" id="WP_241514590.1">
    <property type="nucleotide sequence ID" value="NZ_JAFEJT020000056.1"/>
</dbReference>
<evidence type="ECO:0000313" key="8">
    <source>
        <dbReference type="Proteomes" id="UP000710815"/>
    </source>
</evidence>
<dbReference type="PANTHER" id="PTHR43124">
    <property type="entry name" value="PURINE EFFLUX PUMP PBUE"/>
    <property type="match status" value="1"/>
</dbReference>
<evidence type="ECO:0000313" key="7">
    <source>
        <dbReference type="EMBL" id="MCH9276802.1"/>
    </source>
</evidence>
<protein>
    <recommendedName>
        <fullName evidence="9">Major facilitator superfamily (MFS) profile domain-containing protein</fullName>
    </recommendedName>
</protein>
<dbReference type="PANTHER" id="PTHR43124:SF3">
    <property type="entry name" value="CHLORAMPHENICOL EFFLUX PUMP RV0191"/>
    <property type="match status" value="1"/>
</dbReference>
<evidence type="ECO:0000256" key="2">
    <source>
        <dbReference type="ARBA" id="ARBA00022475"/>
    </source>
</evidence>
<keyword evidence="2" id="KW-1003">Cell membrane</keyword>
<keyword evidence="5 6" id="KW-0472">Membrane</keyword>
<comment type="caution">
    <text evidence="7">The sequence shown here is derived from an EMBL/GenBank/DDBJ whole genome shotgun (WGS) entry which is preliminary data.</text>
</comment>
<dbReference type="InterPro" id="IPR036259">
    <property type="entry name" value="MFS_trans_sf"/>
</dbReference>
<evidence type="ECO:0000256" key="5">
    <source>
        <dbReference type="ARBA" id="ARBA00023136"/>
    </source>
</evidence>
<dbReference type="InterPro" id="IPR050189">
    <property type="entry name" value="MFS_Efflux_Transporters"/>
</dbReference>
<dbReference type="SUPFAM" id="SSF103473">
    <property type="entry name" value="MFS general substrate transporter"/>
    <property type="match status" value="1"/>
</dbReference>